<gene>
    <name evidence="2" type="ORF">AVDCRST_MAG41-2822</name>
</gene>
<feature type="non-terminal residue" evidence="2">
    <location>
        <position position="1"/>
    </location>
</feature>
<name>A0A6J4J6I8_9ACTN</name>
<protein>
    <submittedName>
        <fullName evidence="2">Uncharacterized protein</fullName>
    </submittedName>
</protein>
<accession>A0A6J4J6I8</accession>
<dbReference type="AlphaFoldDB" id="A0A6J4J6I8"/>
<feature type="compositionally biased region" description="Low complexity" evidence="1">
    <location>
        <begin position="39"/>
        <end position="48"/>
    </location>
</feature>
<feature type="compositionally biased region" description="Low complexity" evidence="1">
    <location>
        <begin position="125"/>
        <end position="140"/>
    </location>
</feature>
<evidence type="ECO:0000313" key="2">
    <source>
        <dbReference type="EMBL" id="CAA9270227.1"/>
    </source>
</evidence>
<feature type="compositionally biased region" description="Basic residues" evidence="1">
    <location>
        <begin position="89"/>
        <end position="99"/>
    </location>
</feature>
<feature type="non-terminal residue" evidence="2">
    <location>
        <position position="161"/>
    </location>
</feature>
<feature type="compositionally biased region" description="Polar residues" evidence="1">
    <location>
        <begin position="78"/>
        <end position="88"/>
    </location>
</feature>
<evidence type="ECO:0000256" key="1">
    <source>
        <dbReference type="SAM" id="MobiDB-lite"/>
    </source>
</evidence>
<dbReference type="EMBL" id="CADCTP010000262">
    <property type="protein sequence ID" value="CAA9270227.1"/>
    <property type="molecule type" value="Genomic_DNA"/>
</dbReference>
<feature type="region of interest" description="Disordered" evidence="1">
    <location>
        <begin position="1"/>
        <end position="142"/>
    </location>
</feature>
<proteinExistence type="predicted"/>
<organism evidence="2">
    <name type="scientific">uncultured Mycobacteriales bacterium</name>
    <dbReference type="NCBI Taxonomy" id="581187"/>
    <lineage>
        <taxon>Bacteria</taxon>
        <taxon>Bacillati</taxon>
        <taxon>Actinomycetota</taxon>
        <taxon>Actinomycetes</taxon>
        <taxon>Mycobacteriales</taxon>
        <taxon>environmental samples</taxon>
    </lineage>
</organism>
<reference evidence="2" key="1">
    <citation type="submission" date="2020-02" db="EMBL/GenBank/DDBJ databases">
        <authorList>
            <person name="Meier V. D."/>
        </authorList>
    </citation>
    <scope>NUCLEOTIDE SEQUENCE</scope>
    <source>
        <strain evidence="2">AVDCRST_MAG41</strain>
    </source>
</reference>
<sequence>WRGCGRCGARWPGWRSRPAASPWRTRRGPGSARRGGSGRSPSAAPAWSRCRRRSWSDRCGKRSSGPGSTVSPGRCGPSTPSARPNSRTPTRRGSARHPARWSGWSRVTPGCARCWTPSRRRRPGRAGWPRPAPGWRWSGPVAPVAPVAWSSRRPAGTTGRR</sequence>